<evidence type="ECO:0000313" key="2">
    <source>
        <dbReference type="EMBL" id="KAF9485465.1"/>
    </source>
</evidence>
<dbReference type="OrthoDB" id="3260529at2759"/>
<protein>
    <submittedName>
        <fullName evidence="2">Uncharacterized protein</fullName>
    </submittedName>
</protein>
<name>A0A9P5ZEE6_9AGAR</name>
<dbReference type="Proteomes" id="UP000807469">
    <property type="component" value="Unassembled WGS sequence"/>
</dbReference>
<dbReference type="EMBL" id="MU155135">
    <property type="protein sequence ID" value="KAF9485465.1"/>
    <property type="molecule type" value="Genomic_DNA"/>
</dbReference>
<gene>
    <name evidence="2" type="ORF">BDN70DRAFT_588702</name>
</gene>
<reference evidence="2" key="1">
    <citation type="submission" date="2020-11" db="EMBL/GenBank/DDBJ databases">
        <authorList>
            <consortium name="DOE Joint Genome Institute"/>
            <person name="Ahrendt S."/>
            <person name="Riley R."/>
            <person name="Andreopoulos W."/>
            <person name="Labutti K."/>
            <person name="Pangilinan J."/>
            <person name="Ruiz-Duenas F.J."/>
            <person name="Barrasa J.M."/>
            <person name="Sanchez-Garcia M."/>
            <person name="Camarero S."/>
            <person name="Miyauchi S."/>
            <person name="Serrano A."/>
            <person name="Linde D."/>
            <person name="Babiker R."/>
            <person name="Drula E."/>
            <person name="Ayuso-Fernandez I."/>
            <person name="Pacheco R."/>
            <person name="Padilla G."/>
            <person name="Ferreira P."/>
            <person name="Barriuso J."/>
            <person name="Kellner H."/>
            <person name="Castanera R."/>
            <person name="Alfaro M."/>
            <person name="Ramirez L."/>
            <person name="Pisabarro A.G."/>
            <person name="Kuo A."/>
            <person name="Tritt A."/>
            <person name="Lipzen A."/>
            <person name="He G."/>
            <person name="Yan M."/>
            <person name="Ng V."/>
            <person name="Cullen D."/>
            <person name="Martin F."/>
            <person name="Rosso M.-N."/>
            <person name="Henrissat B."/>
            <person name="Hibbett D."/>
            <person name="Martinez A.T."/>
            <person name="Grigoriev I.V."/>
        </authorList>
    </citation>
    <scope>NUCLEOTIDE SEQUENCE</scope>
    <source>
        <strain evidence="2">CIRM-BRFM 674</strain>
    </source>
</reference>
<sequence length="432" mass="49814">MYNYKAIGRLSYAGRDDHRACLTLCLSLSRPHPPLRIIHQNKMSEPPAEIIDDRVDYTDSCFSEKDGFYKLSERPSWESVENANRLSLWTLIEAPDVTSQLYDFLDHLKYPLCIRDSKFIALASMIEDKVDQSISFSKYNSYECSVNLYSCKGLFEQDGSDPYEIEQWMPVLLVQWHSILILSRTEYANAAELLHGVQGMIQLAFEQRRLAKHHCRAQEVLCLPTYPWTTTGDVIAYISISSRDWRCSLGHRRNAWVFSTDEESNFDVVTFVCEADTKIRGMRPPSRKLALSLCSAQNQRRALGFPDGPVYGAALVGDVLTIFVAGWRYNTYIKAERVVVHRTSLEFILTSFRDFIQCYFFLCKLSDDAAQVVDDIHAKWETEEGKKELEEKNRAASRNPWRIMQHPPRPRRALVDEPYETGRCDSPIGEFL</sequence>
<evidence type="ECO:0000313" key="3">
    <source>
        <dbReference type="Proteomes" id="UP000807469"/>
    </source>
</evidence>
<proteinExistence type="predicted"/>
<accession>A0A9P5ZEE6</accession>
<keyword evidence="3" id="KW-1185">Reference proteome</keyword>
<comment type="caution">
    <text evidence="2">The sequence shown here is derived from an EMBL/GenBank/DDBJ whole genome shotgun (WGS) entry which is preliminary data.</text>
</comment>
<feature type="region of interest" description="Disordered" evidence="1">
    <location>
        <begin position="387"/>
        <end position="410"/>
    </location>
</feature>
<organism evidence="2 3">
    <name type="scientific">Pholiota conissans</name>
    <dbReference type="NCBI Taxonomy" id="109636"/>
    <lineage>
        <taxon>Eukaryota</taxon>
        <taxon>Fungi</taxon>
        <taxon>Dikarya</taxon>
        <taxon>Basidiomycota</taxon>
        <taxon>Agaricomycotina</taxon>
        <taxon>Agaricomycetes</taxon>
        <taxon>Agaricomycetidae</taxon>
        <taxon>Agaricales</taxon>
        <taxon>Agaricineae</taxon>
        <taxon>Strophariaceae</taxon>
        <taxon>Pholiota</taxon>
    </lineage>
</organism>
<dbReference type="AlphaFoldDB" id="A0A9P5ZEE6"/>
<evidence type="ECO:0000256" key="1">
    <source>
        <dbReference type="SAM" id="MobiDB-lite"/>
    </source>
</evidence>